<keyword evidence="8" id="KW-1185">Reference proteome</keyword>
<dbReference type="Gene3D" id="3.90.1720.10">
    <property type="entry name" value="endopeptidase domain like (from Nostoc punctiforme)"/>
    <property type="match status" value="1"/>
</dbReference>
<keyword evidence="5" id="KW-1133">Transmembrane helix</keyword>
<dbReference type="PANTHER" id="PTHR47359">
    <property type="entry name" value="PEPTIDOGLYCAN DL-ENDOPEPTIDASE CWLO"/>
    <property type="match status" value="1"/>
</dbReference>
<keyword evidence="3" id="KW-0378">Hydrolase</keyword>
<dbReference type="InterPro" id="IPR038765">
    <property type="entry name" value="Papain-like_cys_pep_sf"/>
</dbReference>
<proteinExistence type="inferred from homology"/>
<dbReference type="Pfam" id="PF00877">
    <property type="entry name" value="NLPC_P60"/>
    <property type="match status" value="1"/>
</dbReference>
<evidence type="ECO:0000256" key="4">
    <source>
        <dbReference type="ARBA" id="ARBA00022807"/>
    </source>
</evidence>
<reference evidence="8" key="1">
    <citation type="journal article" date="2019" name="Int. J. Syst. Evol. Microbiol.">
        <title>The Global Catalogue of Microorganisms (GCM) 10K type strain sequencing project: providing services to taxonomists for standard genome sequencing and annotation.</title>
        <authorList>
            <consortium name="The Broad Institute Genomics Platform"/>
            <consortium name="The Broad Institute Genome Sequencing Center for Infectious Disease"/>
            <person name="Wu L."/>
            <person name="Ma J."/>
        </authorList>
    </citation>
    <scope>NUCLEOTIDE SEQUENCE [LARGE SCALE GENOMIC DNA]</scope>
    <source>
        <strain evidence="8">JCM 17809</strain>
    </source>
</reference>
<dbReference type="PROSITE" id="PS51935">
    <property type="entry name" value="NLPC_P60"/>
    <property type="match status" value="1"/>
</dbReference>
<organism evidence="7 8">
    <name type="scientific">Fodinibacter luteus</name>
    <dbReference type="NCBI Taxonomy" id="552064"/>
    <lineage>
        <taxon>Bacteria</taxon>
        <taxon>Bacillati</taxon>
        <taxon>Actinomycetota</taxon>
        <taxon>Actinomycetes</taxon>
        <taxon>Micrococcales</taxon>
        <taxon>Intrasporangiaceae</taxon>
        <taxon>Fodinibacter (ex Wang et al. 2009)</taxon>
    </lineage>
</organism>
<feature type="domain" description="NlpC/P60" evidence="6">
    <location>
        <begin position="214"/>
        <end position="356"/>
    </location>
</feature>
<evidence type="ECO:0000256" key="2">
    <source>
        <dbReference type="ARBA" id="ARBA00022670"/>
    </source>
</evidence>
<evidence type="ECO:0000259" key="6">
    <source>
        <dbReference type="PROSITE" id="PS51935"/>
    </source>
</evidence>
<sequence>MDPVTALAAAELKRRLWRILRRVLAVVMPLLLVGALAMGVFTSALFAGDSSGDQENASLSCGLVARPAAVDIGSLDAEQLANAQTIVAVGRALGVPSKGWVIALSTALQESTLRNLPYGDRDSIGLFQQRDAWGSRAERLDPATSSEMFFLGGRGGQRGLLAIPDYLSMPVTRAAQAVQVSAFPDAYANWEGLALQLAGNPSISSAACTSGAGSGEGAKVIEVALTQLGIPYSWGGGTLSGPGLGFGKGASTVGFDCSSFTRYVWFQATGITLPRVASDQAAAVTRVPLSEVRAGDLLFFHDPRDRPGFFHHVGLYDGQGNIIHTPRTGRTVEVKPIDLTVARPWGDTVVAGRPGPAS</sequence>
<feature type="transmembrane region" description="Helical" evidence="5">
    <location>
        <begin position="23"/>
        <end position="46"/>
    </location>
</feature>
<comment type="caution">
    <text evidence="7">The sequence shown here is derived from an EMBL/GenBank/DDBJ whole genome shotgun (WGS) entry which is preliminary data.</text>
</comment>
<dbReference type="Proteomes" id="UP001500945">
    <property type="component" value="Unassembled WGS sequence"/>
</dbReference>
<dbReference type="SUPFAM" id="SSF54001">
    <property type="entry name" value="Cysteine proteinases"/>
    <property type="match status" value="1"/>
</dbReference>
<dbReference type="InterPro" id="IPR051794">
    <property type="entry name" value="PG_Endopeptidase_C40"/>
</dbReference>
<evidence type="ECO:0000256" key="5">
    <source>
        <dbReference type="SAM" id="Phobius"/>
    </source>
</evidence>
<keyword evidence="5" id="KW-0812">Transmembrane</keyword>
<protein>
    <submittedName>
        <fullName evidence="7">C40 family peptidase</fullName>
    </submittedName>
</protein>
<dbReference type="RefSeq" id="WP_345207797.1">
    <property type="nucleotide sequence ID" value="NZ_BAABGM010000022.1"/>
</dbReference>
<evidence type="ECO:0000313" key="8">
    <source>
        <dbReference type="Proteomes" id="UP001500945"/>
    </source>
</evidence>
<evidence type="ECO:0000256" key="1">
    <source>
        <dbReference type="ARBA" id="ARBA00007074"/>
    </source>
</evidence>
<evidence type="ECO:0000313" key="7">
    <source>
        <dbReference type="EMBL" id="GAA4411291.1"/>
    </source>
</evidence>
<evidence type="ECO:0000256" key="3">
    <source>
        <dbReference type="ARBA" id="ARBA00022801"/>
    </source>
</evidence>
<keyword evidence="2" id="KW-0645">Protease</keyword>
<accession>A0ABP8KNX7</accession>
<keyword evidence="4" id="KW-0788">Thiol protease</keyword>
<name>A0ABP8KNX7_9MICO</name>
<dbReference type="EMBL" id="BAABGM010000022">
    <property type="protein sequence ID" value="GAA4411291.1"/>
    <property type="molecule type" value="Genomic_DNA"/>
</dbReference>
<gene>
    <name evidence="7" type="ORF">GCM10023168_31990</name>
</gene>
<keyword evidence="5" id="KW-0472">Membrane</keyword>
<comment type="similarity">
    <text evidence="1">Belongs to the peptidase C40 family.</text>
</comment>
<dbReference type="InterPro" id="IPR000064">
    <property type="entry name" value="NLP_P60_dom"/>
</dbReference>
<dbReference type="PANTHER" id="PTHR47359:SF3">
    <property type="entry name" value="NLP_P60 DOMAIN-CONTAINING PROTEIN-RELATED"/>
    <property type="match status" value="1"/>
</dbReference>